<evidence type="ECO:0000313" key="7">
    <source>
        <dbReference type="Proteomes" id="UP000664385"/>
    </source>
</evidence>
<accession>A0A939DXC3</accession>
<proteinExistence type="predicted"/>
<evidence type="ECO:0000256" key="4">
    <source>
        <dbReference type="SAM" id="Coils"/>
    </source>
</evidence>
<dbReference type="Pfam" id="PF13558">
    <property type="entry name" value="SbcC_Walker_B"/>
    <property type="match status" value="1"/>
</dbReference>
<dbReference type="Pfam" id="PF13555">
    <property type="entry name" value="AAA_29"/>
    <property type="match status" value="1"/>
</dbReference>
<evidence type="ECO:0000256" key="5">
    <source>
        <dbReference type="SAM" id="MobiDB-lite"/>
    </source>
</evidence>
<reference evidence="6" key="1">
    <citation type="submission" date="2020-12" db="EMBL/GenBank/DDBJ databases">
        <title>PHA producing bacteria isolated from mangrove.</title>
        <authorList>
            <person name="Zheng W."/>
            <person name="Yu S."/>
            <person name="Huang Y."/>
        </authorList>
    </citation>
    <scope>NUCLEOTIDE SEQUENCE</scope>
    <source>
        <strain evidence="6">GN8-5</strain>
    </source>
</reference>
<keyword evidence="3" id="KW-0742">SOS response</keyword>
<feature type="coiled-coil region" evidence="4">
    <location>
        <begin position="260"/>
        <end position="300"/>
    </location>
</feature>
<dbReference type="InterPro" id="IPR027417">
    <property type="entry name" value="P-loop_NTPase"/>
</dbReference>
<keyword evidence="1" id="KW-0227">DNA damage</keyword>
<keyword evidence="4" id="KW-0175">Coiled coil</keyword>
<name>A0A939DXC3_9MICO</name>
<protein>
    <submittedName>
        <fullName evidence="6">AAA family ATPase</fullName>
    </submittedName>
</protein>
<feature type="region of interest" description="Disordered" evidence="5">
    <location>
        <begin position="709"/>
        <end position="728"/>
    </location>
</feature>
<dbReference type="GO" id="GO:0006302">
    <property type="term" value="P:double-strand break repair"/>
    <property type="evidence" value="ECO:0007669"/>
    <property type="project" value="TreeGrafter"/>
</dbReference>
<sequence>MTLLEMHREVAAADDVRAGQWRLARLEVVNWGTFDGAHRIDVSRKGHLITGASGSGKSSLLDAIAAVLTPERWLRFNAAAQDASSRADDRGLVSYVRGAWSKEADELEDRAVSTYLRPRATWSAILLRFENQNDAPVSLVRLFHLPGTQTARADLKDAFLLLRTEVALTELAPFVAKGIEARRLKAAFPDAVVSTGSHGGFFTRMRRVFGISGDNALHLLHKTQSAKNLGNLDTLFRAFMLDRPGTFDQARNATEQFRELNAAHEHVVELRRQAEHLERIEEATAEYERQSQEVAELLHLIEMQEPFQDRLHFRLAQGEREDQVAELARARDRATAADAVRQQADRALSEARMHEAKLGGADAGLLRRGIDDARREGERIRAHAERFASELRSAGIEHAPTDAAEFAALQESARAHLGRTPDDDGSHPAHERYADARRRLNELDAELESLKHSRSNLEPRLRAVREWLAGELGVSEKSLPFGGELIDVAPEYAEWTGAIERVLRPLASALLVRDADLVRVRRLIEKRSLGTRLVIEAVPADAGAARPVRARDSLLHRIRVADDPFASWMHSRLSESYDISCVAGPDDLDDVERGVTKGGQIKTSARRYEKNDRVSIDDRSHWILGSDNQAKIDHLLERRAVAQRETARARAELDEQLAATEAALARRLVLKRVLERTWNEFDAASADATLADREAELARLTARSSELDDASRAVADAEQQQKHASAEADMANAAQALAAEALRQSDALIARLTGQIQGVTLAHADAALLEARYRTVQRRVDTANIGDIGLKVANALHVAAKDADSARARSMMAFARLASEFRGAWPAAAPDLTSDVDDRSGYRALLDGIRTRGLPEHEENFRRLLREKSRDLIGHLLSEIRDAPKQIEERIDPVNASLGRSLFDADRFLRIRVKTKRSPDATEFMTDLKGIVDGSWDQNDLRAEQRFAALKRLMDRLESAENGDRGDHAWRQRCLDTREHVTFQAQEVDRAGRVLSVHDSSAGLSGGQRQKLVIFCLAAALRYQLTDDEQDVPTYGTIVLDEAFDKADSQYTRMAMDVFREFGFHMILATPQKLLQTIESYVGAVTSVSNPTRKQSLLANVPFEQVE</sequence>
<dbReference type="PANTHER" id="PTHR32182">
    <property type="entry name" value="DNA REPLICATION AND REPAIR PROTEIN RECF"/>
    <property type="match status" value="1"/>
</dbReference>
<evidence type="ECO:0000313" key="6">
    <source>
        <dbReference type="EMBL" id="MBN8207055.1"/>
    </source>
</evidence>
<comment type="caution">
    <text evidence="6">The sequence shown here is derived from an EMBL/GenBank/DDBJ whole genome shotgun (WGS) entry which is preliminary data.</text>
</comment>
<dbReference type="AlphaFoldDB" id="A0A939DXC3"/>
<dbReference type="RefSeq" id="WP_206824872.1">
    <property type="nucleotide sequence ID" value="NZ_JAEMWU010000004.1"/>
</dbReference>
<organism evidence="6 7">
    <name type="scientific">Microbacterium esteraromaticum</name>
    <dbReference type="NCBI Taxonomy" id="57043"/>
    <lineage>
        <taxon>Bacteria</taxon>
        <taxon>Bacillati</taxon>
        <taxon>Actinomycetota</taxon>
        <taxon>Actinomycetes</taxon>
        <taxon>Micrococcales</taxon>
        <taxon>Microbacteriaceae</taxon>
        <taxon>Microbacterium</taxon>
    </lineage>
</organism>
<dbReference type="Gene3D" id="3.40.50.300">
    <property type="entry name" value="P-loop containing nucleotide triphosphate hydrolases"/>
    <property type="match status" value="1"/>
</dbReference>
<dbReference type="GO" id="GO:0000731">
    <property type="term" value="P:DNA synthesis involved in DNA repair"/>
    <property type="evidence" value="ECO:0007669"/>
    <property type="project" value="TreeGrafter"/>
</dbReference>
<evidence type="ECO:0000256" key="2">
    <source>
        <dbReference type="ARBA" id="ARBA00023204"/>
    </source>
</evidence>
<evidence type="ECO:0000256" key="1">
    <source>
        <dbReference type="ARBA" id="ARBA00022763"/>
    </source>
</evidence>
<evidence type="ECO:0000256" key="3">
    <source>
        <dbReference type="ARBA" id="ARBA00023236"/>
    </source>
</evidence>
<dbReference type="CDD" id="cd00267">
    <property type="entry name" value="ABC_ATPase"/>
    <property type="match status" value="1"/>
</dbReference>
<dbReference type="Proteomes" id="UP000664385">
    <property type="component" value="Unassembled WGS sequence"/>
</dbReference>
<dbReference type="PANTHER" id="PTHR32182:SF0">
    <property type="entry name" value="DNA REPLICATION AND REPAIR PROTEIN RECF"/>
    <property type="match status" value="1"/>
</dbReference>
<dbReference type="GO" id="GO:0009432">
    <property type="term" value="P:SOS response"/>
    <property type="evidence" value="ECO:0007669"/>
    <property type="project" value="UniProtKB-KW"/>
</dbReference>
<keyword evidence="2" id="KW-0234">DNA repair</keyword>
<dbReference type="SUPFAM" id="SSF52540">
    <property type="entry name" value="P-loop containing nucleoside triphosphate hydrolases"/>
    <property type="match status" value="1"/>
</dbReference>
<gene>
    <name evidence="6" type="ORF">JF543_13960</name>
</gene>
<dbReference type="EMBL" id="JAEMWU010000004">
    <property type="protein sequence ID" value="MBN8207055.1"/>
    <property type="molecule type" value="Genomic_DNA"/>
</dbReference>